<accession>A0ABU3QYE2</accession>
<dbReference type="Proteomes" id="UP001257914">
    <property type="component" value="Unassembled WGS sequence"/>
</dbReference>
<comment type="caution">
    <text evidence="2">The sequence shown here is derived from an EMBL/GenBank/DDBJ whole genome shotgun (WGS) entry which is preliminary data.</text>
</comment>
<reference evidence="2 3" key="1">
    <citation type="submission" date="2023-10" db="EMBL/GenBank/DDBJ databases">
        <title>Psychrosphaera aquimaarina strain SW33 isolated from seawater.</title>
        <authorList>
            <person name="Bayburt H."/>
            <person name="Kim J.M."/>
            <person name="Choi B.J."/>
            <person name="Jeon C.O."/>
        </authorList>
    </citation>
    <scope>NUCLEOTIDE SEQUENCE [LARGE SCALE GENOMIC DNA]</scope>
    <source>
        <strain evidence="2 3">KCTC 52743</strain>
    </source>
</reference>
<organism evidence="2 3">
    <name type="scientific">Psychrosphaera aquimarina</name>
    <dbReference type="NCBI Taxonomy" id="2044854"/>
    <lineage>
        <taxon>Bacteria</taxon>
        <taxon>Pseudomonadati</taxon>
        <taxon>Pseudomonadota</taxon>
        <taxon>Gammaproteobacteria</taxon>
        <taxon>Alteromonadales</taxon>
        <taxon>Pseudoalteromonadaceae</taxon>
        <taxon>Psychrosphaera</taxon>
    </lineage>
</organism>
<gene>
    <name evidence="2" type="ORF">RT723_05430</name>
</gene>
<feature type="signal peptide" evidence="1">
    <location>
        <begin position="1"/>
        <end position="24"/>
    </location>
</feature>
<name>A0ABU3QYE2_9GAMM</name>
<keyword evidence="3" id="KW-1185">Reference proteome</keyword>
<dbReference type="EMBL" id="JAWCUA010000003">
    <property type="protein sequence ID" value="MDU0112451.1"/>
    <property type="molecule type" value="Genomic_DNA"/>
</dbReference>
<dbReference type="RefSeq" id="WP_315946177.1">
    <property type="nucleotide sequence ID" value="NZ_JAWCUA010000003.1"/>
</dbReference>
<sequence>MKSLVRFANICVLSLLAITNTTIASESNEKASAFELPHLTSGIMTSLSDYKGKVVYVDFGQAGVSHAKSHSLYSMNSTININSKVLKSSPLT</sequence>
<feature type="chain" id="PRO_5047494632" evidence="1">
    <location>
        <begin position="25"/>
        <end position="92"/>
    </location>
</feature>
<keyword evidence="1" id="KW-0732">Signal</keyword>
<protein>
    <submittedName>
        <fullName evidence="2">Uncharacterized protein</fullName>
    </submittedName>
</protein>
<evidence type="ECO:0000256" key="1">
    <source>
        <dbReference type="SAM" id="SignalP"/>
    </source>
</evidence>
<dbReference type="Gene3D" id="3.40.30.10">
    <property type="entry name" value="Glutaredoxin"/>
    <property type="match status" value="1"/>
</dbReference>
<evidence type="ECO:0000313" key="2">
    <source>
        <dbReference type="EMBL" id="MDU0112451.1"/>
    </source>
</evidence>
<evidence type="ECO:0000313" key="3">
    <source>
        <dbReference type="Proteomes" id="UP001257914"/>
    </source>
</evidence>
<proteinExistence type="predicted"/>